<proteinExistence type="predicted"/>
<dbReference type="PANTHER" id="PTHR43877:SF1">
    <property type="entry name" value="ACETYLTRANSFERASE"/>
    <property type="match status" value="1"/>
</dbReference>
<keyword evidence="2" id="KW-0012">Acyltransferase</keyword>
<dbReference type="EMBL" id="BAABDI010000012">
    <property type="protein sequence ID" value="GAA3975149.1"/>
    <property type="molecule type" value="Genomic_DNA"/>
</dbReference>
<evidence type="ECO:0000256" key="1">
    <source>
        <dbReference type="ARBA" id="ARBA00022679"/>
    </source>
</evidence>
<protein>
    <submittedName>
        <fullName evidence="4">GNAT family N-acetyltransferase</fullName>
    </submittedName>
</protein>
<accession>A0ABP7Q1V1</accession>
<evidence type="ECO:0000313" key="5">
    <source>
        <dbReference type="Proteomes" id="UP001501556"/>
    </source>
</evidence>
<dbReference type="RefSeq" id="WP_345123933.1">
    <property type="nucleotide sequence ID" value="NZ_BAABDI010000012.1"/>
</dbReference>
<dbReference type="Proteomes" id="UP001501556">
    <property type="component" value="Unassembled WGS sequence"/>
</dbReference>
<feature type="domain" description="N-acetyltransferase" evidence="3">
    <location>
        <begin position="1"/>
        <end position="176"/>
    </location>
</feature>
<dbReference type="SUPFAM" id="SSF55729">
    <property type="entry name" value="Acyl-CoA N-acyltransferases (Nat)"/>
    <property type="match status" value="1"/>
</dbReference>
<dbReference type="InterPro" id="IPR000182">
    <property type="entry name" value="GNAT_dom"/>
</dbReference>
<keyword evidence="1" id="KW-0808">Transferase</keyword>
<gene>
    <name evidence="4" type="ORF">GCM10022407_20930</name>
</gene>
<dbReference type="InterPro" id="IPR016181">
    <property type="entry name" value="Acyl_CoA_acyltransferase"/>
</dbReference>
<dbReference type="CDD" id="cd04301">
    <property type="entry name" value="NAT_SF"/>
    <property type="match status" value="1"/>
</dbReference>
<dbReference type="Gene3D" id="3.40.630.30">
    <property type="match status" value="1"/>
</dbReference>
<organism evidence="4 5">
    <name type="scientific">Hymenobacter antarcticus</name>
    <dbReference type="NCBI Taxonomy" id="486270"/>
    <lineage>
        <taxon>Bacteria</taxon>
        <taxon>Pseudomonadati</taxon>
        <taxon>Bacteroidota</taxon>
        <taxon>Cytophagia</taxon>
        <taxon>Cytophagales</taxon>
        <taxon>Hymenobacteraceae</taxon>
        <taxon>Hymenobacter</taxon>
    </lineage>
</organism>
<evidence type="ECO:0000259" key="3">
    <source>
        <dbReference type="PROSITE" id="PS51186"/>
    </source>
</evidence>
<reference evidence="5" key="1">
    <citation type="journal article" date="2019" name="Int. J. Syst. Evol. Microbiol.">
        <title>The Global Catalogue of Microorganisms (GCM) 10K type strain sequencing project: providing services to taxonomists for standard genome sequencing and annotation.</title>
        <authorList>
            <consortium name="The Broad Institute Genomics Platform"/>
            <consortium name="The Broad Institute Genome Sequencing Center for Infectious Disease"/>
            <person name="Wu L."/>
            <person name="Ma J."/>
        </authorList>
    </citation>
    <scope>NUCLEOTIDE SEQUENCE [LARGE SCALE GENOMIC DNA]</scope>
    <source>
        <strain evidence="5">JCM 17217</strain>
    </source>
</reference>
<comment type="caution">
    <text evidence="4">The sequence shown here is derived from an EMBL/GenBank/DDBJ whole genome shotgun (WGS) entry which is preliminary data.</text>
</comment>
<sequence>MTIRIATLAEIDALNALVERAVRGLSTGYYTPAQIDSALRYLFGIDTQLIHDGTYYVAEIDGQLAGCGGWSQRRTLYGGDQSKATADPLLDSAREAGRIRAFFVHPNFARRGVGRAILAACEAAALQAGFQRLELAATLPGEPLYYALGYTPDERTNISFPDGQSLPIVRMHKPLI</sequence>
<evidence type="ECO:0000256" key="2">
    <source>
        <dbReference type="ARBA" id="ARBA00023315"/>
    </source>
</evidence>
<name>A0ABP7Q1V1_9BACT</name>
<dbReference type="InterPro" id="IPR050832">
    <property type="entry name" value="Bact_Acetyltransf"/>
</dbReference>
<dbReference type="PROSITE" id="PS51186">
    <property type="entry name" value="GNAT"/>
    <property type="match status" value="1"/>
</dbReference>
<dbReference type="PANTHER" id="PTHR43877">
    <property type="entry name" value="AMINOALKYLPHOSPHONATE N-ACETYLTRANSFERASE-RELATED-RELATED"/>
    <property type="match status" value="1"/>
</dbReference>
<dbReference type="Pfam" id="PF00583">
    <property type="entry name" value="Acetyltransf_1"/>
    <property type="match status" value="1"/>
</dbReference>
<evidence type="ECO:0000313" key="4">
    <source>
        <dbReference type="EMBL" id="GAA3975149.1"/>
    </source>
</evidence>
<keyword evidence="5" id="KW-1185">Reference proteome</keyword>